<sequence>MSKSLTDEQLVTQLHESSKRAFEEIYERYWYKLFCISYHQVGSREEAEELVHDIFESLWNRRQESGIRNLNTYLVISMKYRIANFIKSRITWRKYREYLILNKIQENYATDEIVDFSDLSKAIDQVMSRLPEKTSRIFQLSRFEHQSVKAIAEELNISEKAVEYHITKSLKALKDGLWMYQSSN</sequence>
<dbReference type="RefSeq" id="WP_139013021.1">
    <property type="nucleotide sequence ID" value="NZ_VBSN01000049.1"/>
</dbReference>
<dbReference type="SUPFAM" id="SSF88659">
    <property type="entry name" value="Sigma3 and sigma4 domains of RNA polymerase sigma factors"/>
    <property type="match status" value="1"/>
</dbReference>
<dbReference type="Gene3D" id="1.10.1740.10">
    <property type="match status" value="1"/>
</dbReference>
<dbReference type="GO" id="GO:0006352">
    <property type="term" value="P:DNA-templated transcription initiation"/>
    <property type="evidence" value="ECO:0007669"/>
    <property type="project" value="InterPro"/>
</dbReference>
<dbReference type="OrthoDB" id="679904at2"/>
<dbReference type="InterPro" id="IPR014284">
    <property type="entry name" value="RNA_pol_sigma-70_dom"/>
</dbReference>
<dbReference type="EMBL" id="VBSN01000049">
    <property type="protein sequence ID" value="KAA6438217.1"/>
    <property type="molecule type" value="Genomic_DNA"/>
</dbReference>
<dbReference type="PANTHER" id="PTHR43133">
    <property type="entry name" value="RNA POLYMERASE ECF-TYPE SIGMA FACTO"/>
    <property type="match status" value="1"/>
</dbReference>
<proteinExistence type="inferred from homology"/>
<dbReference type="SUPFAM" id="SSF88946">
    <property type="entry name" value="Sigma2 domain of RNA polymerase sigma factors"/>
    <property type="match status" value="1"/>
</dbReference>
<keyword evidence="2" id="KW-0805">Transcription regulation</keyword>
<reference evidence="6 7" key="1">
    <citation type="submission" date="2019-05" db="EMBL/GenBank/DDBJ databases">
        <authorList>
            <person name="Qu J.-H."/>
        </authorList>
    </citation>
    <scope>NUCLEOTIDE SEQUENCE [LARGE SCALE GENOMIC DNA]</scope>
    <source>
        <strain evidence="6 7">NS28</strain>
    </source>
</reference>
<evidence type="ECO:0000313" key="7">
    <source>
        <dbReference type="Proteomes" id="UP000323994"/>
    </source>
</evidence>
<name>A0A5M8QPS2_9BACT</name>
<dbReference type="NCBIfam" id="TIGR02937">
    <property type="entry name" value="sigma70-ECF"/>
    <property type="match status" value="1"/>
</dbReference>
<evidence type="ECO:0000256" key="2">
    <source>
        <dbReference type="ARBA" id="ARBA00023015"/>
    </source>
</evidence>
<accession>A0A5M8QPS2</accession>
<organism evidence="6 7">
    <name type="scientific">Dyadobacter flavalbus</name>
    <dbReference type="NCBI Taxonomy" id="2579942"/>
    <lineage>
        <taxon>Bacteria</taxon>
        <taxon>Pseudomonadati</taxon>
        <taxon>Bacteroidota</taxon>
        <taxon>Cytophagia</taxon>
        <taxon>Cytophagales</taxon>
        <taxon>Spirosomataceae</taxon>
        <taxon>Dyadobacter</taxon>
    </lineage>
</organism>
<evidence type="ECO:0000256" key="3">
    <source>
        <dbReference type="ARBA" id="ARBA00023082"/>
    </source>
</evidence>
<protein>
    <submittedName>
        <fullName evidence="6">Sigma-70 family RNA polymerase sigma factor</fullName>
    </submittedName>
</protein>
<dbReference type="InterPro" id="IPR036388">
    <property type="entry name" value="WH-like_DNA-bd_sf"/>
</dbReference>
<dbReference type="InterPro" id="IPR039425">
    <property type="entry name" value="RNA_pol_sigma-70-like"/>
</dbReference>
<evidence type="ECO:0000256" key="1">
    <source>
        <dbReference type="ARBA" id="ARBA00010641"/>
    </source>
</evidence>
<dbReference type="Gene3D" id="1.10.10.10">
    <property type="entry name" value="Winged helix-like DNA-binding domain superfamily/Winged helix DNA-binding domain"/>
    <property type="match status" value="1"/>
</dbReference>
<evidence type="ECO:0000313" key="6">
    <source>
        <dbReference type="EMBL" id="KAA6438217.1"/>
    </source>
</evidence>
<dbReference type="GO" id="GO:0016987">
    <property type="term" value="F:sigma factor activity"/>
    <property type="evidence" value="ECO:0007669"/>
    <property type="project" value="UniProtKB-KW"/>
</dbReference>
<dbReference type="GO" id="GO:0003677">
    <property type="term" value="F:DNA binding"/>
    <property type="evidence" value="ECO:0007669"/>
    <property type="project" value="InterPro"/>
</dbReference>
<dbReference type="Pfam" id="PF08281">
    <property type="entry name" value="Sigma70_r4_2"/>
    <property type="match status" value="1"/>
</dbReference>
<gene>
    <name evidence="6" type="ORF">FEM33_16045</name>
</gene>
<evidence type="ECO:0000259" key="5">
    <source>
        <dbReference type="Pfam" id="PF08281"/>
    </source>
</evidence>
<evidence type="ECO:0000256" key="4">
    <source>
        <dbReference type="ARBA" id="ARBA00023163"/>
    </source>
</evidence>
<keyword evidence="3" id="KW-0731">Sigma factor</keyword>
<dbReference type="PANTHER" id="PTHR43133:SF46">
    <property type="entry name" value="RNA POLYMERASE SIGMA-70 FACTOR ECF SUBFAMILY"/>
    <property type="match status" value="1"/>
</dbReference>
<feature type="domain" description="RNA polymerase sigma factor 70 region 4 type 2" evidence="5">
    <location>
        <begin position="121"/>
        <end position="173"/>
    </location>
</feature>
<keyword evidence="7" id="KW-1185">Reference proteome</keyword>
<dbReference type="Proteomes" id="UP000323994">
    <property type="component" value="Unassembled WGS sequence"/>
</dbReference>
<keyword evidence="4" id="KW-0804">Transcription</keyword>
<comment type="caution">
    <text evidence="6">The sequence shown here is derived from an EMBL/GenBank/DDBJ whole genome shotgun (WGS) entry which is preliminary data.</text>
</comment>
<comment type="similarity">
    <text evidence="1">Belongs to the sigma-70 factor family. ECF subfamily.</text>
</comment>
<dbReference type="InterPro" id="IPR013324">
    <property type="entry name" value="RNA_pol_sigma_r3/r4-like"/>
</dbReference>
<dbReference type="AlphaFoldDB" id="A0A5M8QPS2"/>
<dbReference type="InterPro" id="IPR013325">
    <property type="entry name" value="RNA_pol_sigma_r2"/>
</dbReference>
<dbReference type="InterPro" id="IPR013249">
    <property type="entry name" value="RNA_pol_sigma70_r4_t2"/>
</dbReference>